<dbReference type="RefSeq" id="WP_390470361.1">
    <property type="nucleotide sequence ID" value="NZ_BAABXL010000001.1"/>
</dbReference>
<reference evidence="1 2" key="1">
    <citation type="submission" date="2024-04" db="EMBL/GenBank/DDBJ databases">
        <title>Defined microbial consortia suppress multidrug-resistant proinflammatory Enterobacteriaceae via ecological control.</title>
        <authorList>
            <person name="Furuichi M."/>
            <person name="Kawaguchi T."/>
            <person name="Pust M."/>
            <person name="Yasuma K."/>
            <person name="Plichta D."/>
            <person name="Hasegawa N."/>
            <person name="Ohya T."/>
            <person name="Bhattarai S."/>
            <person name="Sasajima S."/>
            <person name="Aoto Y."/>
            <person name="Tuganbaev T."/>
            <person name="Yaginuma M."/>
            <person name="Ueda M."/>
            <person name="Okahashi N."/>
            <person name="Amafuji K."/>
            <person name="Kiridooshi Y."/>
            <person name="Sugita K."/>
            <person name="Strazar M."/>
            <person name="Skelly A."/>
            <person name="Suda W."/>
            <person name="Hattori M."/>
            <person name="Nakamoto N."/>
            <person name="Caballero S."/>
            <person name="Norman J."/>
            <person name="Olle B."/>
            <person name="Tanoue T."/>
            <person name="Arita M."/>
            <person name="Bucci V."/>
            <person name="Atarashi K."/>
            <person name="Xavier R."/>
            <person name="Honda K."/>
        </authorList>
    </citation>
    <scope>NUCLEOTIDE SEQUENCE [LARGE SCALE GENOMIC DNA]</scope>
    <source>
        <strain evidence="2">f13</strain>
    </source>
</reference>
<dbReference type="EMBL" id="BAABXL010000001">
    <property type="protein sequence ID" value="GAA6269591.1"/>
    <property type="molecule type" value="Genomic_DNA"/>
</dbReference>
<comment type="caution">
    <text evidence="1">The sequence shown here is derived from an EMBL/GenBank/DDBJ whole genome shotgun (WGS) entry which is preliminary data.</text>
</comment>
<keyword evidence="2" id="KW-1185">Reference proteome</keyword>
<dbReference type="Proteomes" id="UP001600894">
    <property type="component" value="Unassembled WGS sequence"/>
</dbReference>
<evidence type="ECO:0000313" key="2">
    <source>
        <dbReference type="Proteomes" id="UP001600894"/>
    </source>
</evidence>
<accession>A0ABQ0B009</accession>
<sequence>MNELEEIIQTTDERKAKYDHVIKELLSNKQFLSRILKRFVPEYENIPLEDIENKYIEPGSIEVSSLGVARNTRRVEGSAQEEYNPNEATIYYDIIFKACYPSKTGEYIGMYINVEAQKSYYAGYPMEMRGAYYAARRLGSQLKTISKNTNYGSLHKVYSIWVCMGDVPDKEANTATLYRMEKKDIIGTVKRCPEEYDLMNVIILRINDKKEAEDRVLSMLQTLSSSVLKADEKLKTLKEYGIDVSEEIEEEVKHMCNLSDLLEERLEERIEARIEARVREEMNAEVKERVEAEVKERVEEVTRGIELETRESALNMLRDGLSYEQISRYINIPIEKIKQWEQTIKISPI</sequence>
<protein>
    <recommendedName>
        <fullName evidence="3">PD-(D/E)XK nuclease family transposase</fullName>
    </recommendedName>
</protein>
<evidence type="ECO:0000313" key="1">
    <source>
        <dbReference type="EMBL" id="GAA6269591.1"/>
    </source>
</evidence>
<organism evidence="1 2">
    <name type="scientific">Enterocloster alcoholdehydrogenati</name>
    <dbReference type="NCBI Taxonomy" id="2547410"/>
    <lineage>
        <taxon>Bacteria</taxon>
        <taxon>Bacillati</taxon>
        <taxon>Bacillota</taxon>
        <taxon>Clostridia</taxon>
        <taxon>Lachnospirales</taxon>
        <taxon>Lachnospiraceae</taxon>
        <taxon>Enterocloster</taxon>
    </lineage>
</organism>
<gene>
    <name evidence="1" type="ORF">F130042H8_26510</name>
</gene>
<proteinExistence type="predicted"/>
<evidence type="ECO:0008006" key="3">
    <source>
        <dbReference type="Google" id="ProtNLM"/>
    </source>
</evidence>
<name>A0ABQ0B009_9FIRM</name>